<organism evidence="1 2">
    <name type="scientific">Archangium gephyra</name>
    <dbReference type="NCBI Taxonomy" id="48"/>
    <lineage>
        <taxon>Bacteria</taxon>
        <taxon>Pseudomonadati</taxon>
        <taxon>Myxococcota</taxon>
        <taxon>Myxococcia</taxon>
        <taxon>Myxococcales</taxon>
        <taxon>Cystobacterineae</taxon>
        <taxon>Archangiaceae</taxon>
        <taxon>Archangium</taxon>
    </lineage>
</organism>
<dbReference type="Proteomes" id="UP000035579">
    <property type="component" value="Chromosome"/>
</dbReference>
<gene>
    <name evidence="1" type="ORF">AA314_04117</name>
</gene>
<reference evidence="1 2" key="1">
    <citation type="submission" date="2015-05" db="EMBL/GenBank/DDBJ databases">
        <title>Genome assembly of Archangium gephyra DSM 2261.</title>
        <authorList>
            <person name="Sharma G."/>
            <person name="Subramanian S."/>
        </authorList>
    </citation>
    <scope>NUCLEOTIDE SEQUENCE [LARGE SCALE GENOMIC DNA]</scope>
    <source>
        <strain evidence="1 2">DSM 2261</strain>
    </source>
</reference>
<evidence type="ECO:0000313" key="2">
    <source>
        <dbReference type="Proteomes" id="UP000035579"/>
    </source>
</evidence>
<sequence>MSQGGAEAGGWRHGCIPAWRSGRGRAGLALSTGFEARWPGRL</sequence>
<evidence type="ECO:0000313" key="1">
    <source>
        <dbReference type="EMBL" id="AKJ02491.1"/>
    </source>
</evidence>
<name>A0AAC8TFE8_9BACT</name>
<dbReference type="EMBL" id="CP011509">
    <property type="protein sequence ID" value="AKJ02491.1"/>
    <property type="molecule type" value="Genomic_DNA"/>
</dbReference>
<proteinExistence type="predicted"/>
<dbReference type="KEGG" id="age:AA314_04117"/>
<dbReference type="AlphaFoldDB" id="A0AAC8TFE8"/>
<protein>
    <submittedName>
        <fullName evidence="1">Uncharacterized protein</fullName>
    </submittedName>
</protein>
<accession>A0AAC8TFE8</accession>